<evidence type="ECO:0000313" key="1">
    <source>
        <dbReference type="EnsemblMetazoa" id="tetur20g01110.1"/>
    </source>
</evidence>
<dbReference type="AlphaFoldDB" id="T1KSW9"/>
<reference evidence="1" key="2">
    <citation type="submission" date="2015-06" db="UniProtKB">
        <authorList>
            <consortium name="EnsemblMetazoa"/>
        </authorList>
    </citation>
    <scope>IDENTIFICATION</scope>
</reference>
<accession>T1KSW9</accession>
<dbReference type="EnsemblMetazoa" id="tetur20g01110.1">
    <property type="protein sequence ID" value="tetur20g01110.1"/>
    <property type="gene ID" value="tetur20g01110"/>
</dbReference>
<reference evidence="2" key="1">
    <citation type="submission" date="2011-08" db="EMBL/GenBank/DDBJ databases">
        <authorList>
            <person name="Rombauts S."/>
        </authorList>
    </citation>
    <scope>NUCLEOTIDE SEQUENCE</scope>
    <source>
        <strain evidence="2">London</strain>
    </source>
</reference>
<proteinExistence type="predicted"/>
<evidence type="ECO:0000313" key="2">
    <source>
        <dbReference type="Proteomes" id="UP000015104"/>
    </source>
</evidence>
<dbReference type="EMBL" id="CAEY01000511">
    <property type="status" value="NOT_ANNOTATED_CDS"/>
    <property type="molecule type" value="Genomic_DNA"/>
</dbReference>
<protein>
    <submittedName>
        <fullName evidence="1">Uncharacterized protein</fullName>
    </submittedName>
</protein>
<keyword evidence="2" id="KW-1185">Reference proteome</keyword>
<organism evidence="1 2">
    <name type="scientific">Tetranychus urticae</name>
    <name type="common">Two-spotted spider mite</name>
    <dbReference type="NCBI Taxonomy" id="32264"/>
    <lineage>
        <taxon>Eukaryota</taxon>
        <taxon>Metazoa</taxon>
        <taxon>Ecdysozoa</taxon>
        <taxon>Arthropoda</taxon>
        <taxon>Chelicerata</taxon>
        <taxon>Arachnida</taxon>
        <taxon>Acari</taxon>
        <taxon>Acariformes</taxon>
        <taxon>Trombidiformes</taxon>
        <taxon>Prostigmata</taxon>
        <taxon>Eleutherengona</taxon>
        <taxon>Raphignathae</taxon>
        <taxon>Tetranychoidea</taxon>
        <taxon>Tetranychidae</taxon>
        <taxon>Tetranychus</taxon>
    </lineage>
</organism>
<dbReference type="Proteomes" id="UP000015104">
    <property type="component" value="Unassembled WGS sequence"/>
</dbReference>
<name>T1KSW9_TETUR</name>
<sequence>MAALKLKNQNFLMFQYENANDIENF</sequence>
<dbReference type="HOGENOM" id="CLU_3419662_0_0_1"/>